<gene>
    <name evidence="1" type="ORF">IHE45_11G045600</name>
</gene>
<dbReference type="EMBL" id="CM037021">
    <property type="protein sequence ID" value="KAH7668966.1"/>
    <property type="molecule type" value="Genomic_DNA"/>
</dbReference>
<keyword evidence="1" id="KW-0808">Transferase</keyword>
<comment type="caution">
    <text evidence="1">The sequence shown here is derived from an EMBL/GenBank/DDBJ whole genome shotgun (WGS) entry which is preliminary data.</text>
</comment>
<organism evidence="1 2">
    <name type="scientific">Dioscorea alata</name>
    <name type="common">Purple yam</name>
    <dbReference type="NCBI Taxonomy" id="55571"/>
    <lineage>
        <taxon>Eukaryota</taxon>
        <taxon>Viridiplantae</taxon>
        <taxon>Streptophyta</taxon>
        <taxon>Embryophyta</taxon>
        <taxon>Tracheophyta</taxon>
        <taxon>Spermatophyta</taxon>
        <taxon>Magnoliopsida</taxon>
        <taxon>Liliopsida</taxon>
        <taxon>Dioscoreales</taxon>
        <taxon>Dioscoreaceae</taxon>
        <taxon>Dioscorea</taxon>
    </lineage>
</organism>
<protein>
    <submittedName>
        <fullName evidence="1">S-phase kinase-associated protein 1</fullName>
    </submittedName>
</protein>
<name>A0ACB7V6H9_DIOAL</name>
<sequence length="151" mass="17423">MEQAMKVMIKLRSSDGMEYEVEEHTVQQSEFIRGLMRFPDARENGITIPDVNGSILAKVMDYCKKHAETADHVELDCWDAEFVNVENHILYDLIMAALNLTINSLLQLCCKKVAQLIKGLTADEIREIFNIQNDFTPEDAEAVRRENLWEF</sequence>
<accession>A0ACB7V6H9</accession>
<dbReference type="Proteomes" id="UP000827976">
    <property type="component" value="Chromosome 11"/>
</dbReference>
<evidence type="ECO:0000313" key="2">
    <source>
        <dbReference type="Proteomes" id="UP000827976"/>
    </source>
</evidence>
<evidence type="ECO:0000313" key="1">
    <source>
        <dbReference type="EMBL" id="KAH7668966.1"/>
    </source>
</evidence>
<proteinExistence type="predicted"/>
<keyword evidence="2" id="KW-1185">Reference proteome</keyword>
<reference evidence="2" key="1">
    <citation type="journal article" date="2022" name="Nat. Commun.">
        <title>Chromosome evolution and the genetic basis of agronomically important traits in greater yam.</title>
        <authorList>
            <person name="Bredeson J.V."/>
            <person name="Lyons J.B."/>
            <person name="Oniyinde I.O."/>
            <person name="Okereke N.R."/>
            <person name="Kolade O."/>
            <person name="Nnabue I."/>
            <person name="Nwadili C.O."/>
            <person name="Hribova E."/>
            <person name="Parker M."/>
            <person name="Nwogha J."/>
            <person name="Shu S."/>
            <person name="Carlson J."/>
            <person name="Kariba R."/>
            <person name="Muthemba S."/>
            <person name="Knop K."/>
            <person name="Barton G.J."/>
            <person name="Sherwood A.V."/>
            <person name="Lopez-Montes A."/>
            <person name="Asiedu R."/>
            <person name="Jamnadass R."/>
            <person name="Muchugi A."/>
            <person name="Goodstein D."/>
            <person name="Egesi C.N."/>
            <person name="Featherston J."/>
            <person name="Asfaw A."/>
            <person name="Simpson G.G."/>
            <person name="Dolezel J."/>
            <person name="Hendre P.S."/>
            <person name="Van Deynze A."/>
            <person name="Kumar P.L."/>
            <person name="Obidiegwu J.E."/>
            <person name="Bhattacharjee R."/>
            <person name="Rokhsar D.S."/>
        </authorList>
    </citation>
    <scope>NUCLEOTIDE SEQUENCE [LARGE SCALE GENOMIC DNA]</scope>
    <source>
        <strain evidence="2">cv. TDa95/00328</strain>
    </source>
</reference>
<keyword evidence="1" id="KW-0418">Kinase</keyword>